<dbReference type="Proteomes" id="UP000240908">
    <property type="component" value="Chromosome"/>
</dbReference>
<gene>
    <name evidence="1" type="ORF">DA391_16185</name>
</gene>
<accession>A0ABM6UUX6</accession>
<evidence type="ECO:0000313" key="2">
    <source>
        <dbReference type="Proteomes" id="UP000240908"/>
    </source>
</evidence>
<name>A0ABM6UUX6_9GAMM</name>
<evidence type="ECO:0000313" key="1">
    <source>
        <dbReference type="EMBL" id="AVX39074.1"/>
    </source>
</evidence>
<organism evidence="1 2">
    <name type="scientific">Yersinia massiliensis</name>
    <dbReference type="NCBI Taxonomy" id="419257"/>
    <lineage>
        <taxon>Bacteria</taxon>
        <taxon>Pseudomonadati</taxon>
        <taxon>Pseudomonadota</taxon>
        <taxon>Gammaproteobacteria</taxon>
        <taxon>Enterobacterales</taxon>
        <taxon>Yersiniaceae</taxon>
        <taxon>Yersinia</taxon>
    </lineage>
</organism>
<reference evidence="2" key="1">
    <citation type="journal article" date="2018" name="Genome Announc.">
        <title>First complete genome sequence of Yersinia massiliensis.</title>
        <authorList>
            <person name="Thomas M.C."/>
            <person name="Arling V."/>
            <person name="Goji N."/>
            <person name="Janzen T.W."/>
            <person name="Duceppe M.-O."/>
            <person name="Mathews A."/>
            <person name="Carrillo C."/>
            <person name="Amoako K."/>
        </authorList>
    </citation>
    <scope>NUCLEOTIDE SEQUENCE [LARGE SCALE GENOMIC DNA]</scope>
    <source>
        <strain evidence="2">GTA</strain>
    </source>
</reference>
<protein>
    <submittedName>
        <fullName evidence="1">Uncharacterized protein</fullName>
    </submittedName>
</protein>
<proteinExistence type="predicted"/>
<keyword evidence="2" id="KW-1185">Reference proteome</keyword>
<dbReference type="EMBL" id="CP028487">
    <property type="protein sequence ID" value="AVX39074.1"/>
    <property type="molecule type" value="Genomic_DNA"/>
</dbReference>
<dbReference type="RefSeq" id="WP_108087984.1">
    <property type="nucleotide sequence ID" value="NZ_CP028487.1"/>
</dbReference>
<sequence>MDLSRTIIPKSDQLNFEDVQSSSITAAIKSVRAGNSEQPVFIDLDGYDGRPYKPSKSMRRVLIGGWGNDGHSWVGKTLTLIGDSTVKFGGVAVGGIKVSAMSDINSDFSLMLTTSRGKRSEHRVKKLEVKPVKVEERTPDGLLAEFTKAASSAKTVVELDKIFKYAQHVLAAHHDQLEKATDIYGIRKAEMEEVPM</sequence>